<dbReference type="PANTHER" id="PTHR32089">
    <property type="entry name" value="METHYL-ACCEPTING CHEMOTAXIS PROTEIN MCPB"/>
    <property type="match status" value="1"/>
</dbReference>
<feature type="coiled-coil region" evidence="3">
    <location>
        <begin position="431"/>
        <end position="458"/>
    </location>
</feature>
<name>A0A0M6Z6X9_9HYPH</name>
<dbReference type="GO" id="GO:0007165">
    <property type="term" value="P:signal transduction"/>
    <property type="evidence" value="ECO:0007669"/>
    <property type="project" value="UniProtKB-KW"/>
</dbReference>
<evidence type="ECO:0000256" key="2">
    <source>
        <dbReference type="PROSITE-ProRule" id="PRU00284"/>
    </source>
</evidence>
<sequence length="630" mass="66801">MTIRKRLFILVIVLTVPIVACAGWIIQSAYKDLARDSAKLEGLPALQAVWADAVMADGTLPNDVLAAYPACAPDEQAKTPAKKLTQANRLINCIGDKSGVRANRSQEANLLAELVSGQLSDLVVRVSAVVRNSENVAAKTELSHSDTMSVLVGAGQFKVLADQISSLTRTEMHEGAEGDETPFGKAGKAFRQANGGFQGELASVARDVGQGADGTALDLTPLQDRFGAFLAAMNDLQQVSLADLETRLQAMVTEAKTRMWGVAGALGIVFAFAFAVAWHFSKSILYCIHSLNCGIRKLADSDGLETDLPFSYGHTEISDIARAVGYYRDRTIELTRERQQLEGQAAAERQERVDDLIEGFRCRMTDLLAEVDGALAHMKNTSGSLEDIAQNADKCAQDTAVASSGASENVDAVAEASEILANDITAISRRAQEATDIAQAANQNAATANAEIESLAEISRSIGEIVSLISAIADQTNLLALNATIEAARAGDAGKGFEVVAGEVKTLAGQTASATEQITGQVVLVQERTGRVVEAIEKIIADIGEVTGCTTQIAEDLENRRQSTDAIKGNVLEAADQTRSVVGDMDQVKEIAQQSSSAAADMGSRTSEVVKSTEDLRTEIRVFLSDVAAA</sequence>
<protein>
    <submittedName>
        <fullName evidence="6">Methyl-accepting chemotaxis protein McpC</fullName>
    </submittedName>
</protein>
<feature type="domain" description="Methyl-accepting transducer" evidence="5">
    <location>
        <begin position="374"/>
        <end position="610"/>
    </location>
</feature>
<dbReference type="Proteomes" id="UP000049983">
    <property type="component" value="Unassembled WGS sequence"/>
</dbReference>
<accession>A0A0M6Z6X9</accession>
<dbReference type="SUPFAM" id="SSF58104">
    <property type="entry name" value="Methyl-accepting chemotaxis protein (MCP) signaling domain"/>
    <property type="match status" value="1"/>
</dbReference>
<dbReference type="Gene3D" id="1.10.287.950">
    <property type="entry name" value="Methyl-accepting chemotaxis protein"/>
    <property type="match status" value="1"/>
</dbReference>
<proteinExistence type="predicted"/>
<feature type="transmembrane region" description="Helical" evidence="4">
    <location>
        <begin position="7"/>
        <end position="26"/>
    </location>
</feature>
<dbReference type="Pfam" id="PF00015">
    <property type="entry name" value="MCPsignal"/>
    <property type="match status" value="1"/>
</dbReference>
<dbReference type="SMART" id="SM00283">
    <property type="entry name" value="MA"/>
    <property type="match status" value="1"/>
</dbReference>
<dbReference type="AlphaFoldDB" id="A0A0M6Z6X9"/>
<dbReference type="EMBL" id="CXWC01000002">
    <property type="protein sequence ID" value="CTQ65762.1"/>
    <property type="molecule type" value="Genomic_DNA"/>
</dbReference>
<gene>
    <name evidence="6" type="primary">mcpC</name>
    <name evidence="6" type="ORF">LA5096_00846</name>
</gene>
<organism evidence="6 7">
    <name type="scientific">Roseibium album</name>
    <dbReference type="NCBI Taxonomy" id="311410"/>
    <lineage>
        <taxon>Bacteria</taxon>
        <taxon>Pseudomonadati</taxon>
        <taxon>Pseudomonadota</taxon>
        <taxon>Alphaproteobacteria</taxon>
        <taxon>Hyphomicrobiales</taxon>
        <taxon>Stappiaceae</taxon>
        <taxon>Roseibium</taxon>
    </lineage>
</organism>
<evidence type="ECO:0000313" key="6">
    <source>
        <dbReference type="EMBL" id="CTQ65762.1"/>
    </source>
</evidence>
<keyword evidence="1 2" id="KW-0807">Transducer</keyword>
<dbReference type="InterPro" id="IPR004089">
    <property type="entry name" value="MCPsignal_dom"/>
</dbReference>
<keyword evidence="4" id="KW-1133">Transmembrane helix</keyword>
<dbReference type="PANTHER" id="PTHR32089:SF112">
    <property type="entry name" value="LYSOZYME-LIKE PROTEIN-RELATED"/>
    <property type="match status" value="1"/>
</dbReference>
<keyword evidence="4" id="KW-0812">Transmembrane</keyword>
<dbReference type="GeneID" id="97668288"/>
<dbReference type="STRING" id="311410.LA5095_01990"/>
<evidence type="ECO:0000256" key="3">
    <source>
        <dbReference type="SAM" id="Coils"/>
    </source>
</evidence>
<keyword evidence="4" id="KW-0472">Membrane</keyword>
<keyword evidence="7" id="KW-1185">Reference proteome</keyword>
<dbReference type="OrthoDB" id="9795078at2"/>
<reference evidence="7" key="1">
    <citation type="submission" date="2015-07" db="EMBL/GenBank/DDBJ databases">
        <authorList>
            <person name="Rodrigo-Torres Lidia"/>
            <person name="Arahal R.David."/>
        </authorList>
    </citation>
    <scope>NUCLEOTIDE SEQUENCE [LARGE SCALE GENOMIC DNA]</scope>
    <source>
        <strain evidence="7">CECT 5096</strain>
    </source>
</reference>
<dbReference type="Gene3D" id="6.10.340.10">
    <property type="match status" value="1"/>
</dbReference>
<dbReference type="PROSITE" id="PS50111">
    <property type="entry name" value="CHEMOTAXIS_TRANSDUC_2"/>
    <property type="match status" value="1"/>
</dbReference>
<evidence type="ECO:0000259" key="5">
    <source>
        <dbReference type="PROSITE" id="PS50111"/>
    </source>
</evidence>
<dbReference type="RefSeq" id="WP_055114535.1">
    <property type="nucleotide sequence ID" value="NZ_CXWA01000002.1"/>
</dbReference>
<keyword evidence="3" id="KW-0175">Coiled coil</keyword>
<dbReference type="GO" id="GO:0016020">
    <property type="term" value="C:membrane"/>
    <property type="evidence" value="ECO:0007669"/>
    <property type="project" value="InterPro"/>
</dbReference>
<feature type="transmembrane region" description="Helical" evidence="4">
    <location>
        <begin position="259"/>
        <end position="280"/>
    </location>
</feature>
<evidence type="ECO:0000256" key="1">
    <source>
        <dbReference type="ARBA" id="ARBA00023224"/>
    </source>
</evidence>
<evidence type="ECO:0000313" key="7">
    <source>
        <dbReference type="Proteomes" id="UP000049983"/>
    </source>
</evidence>
<evidence type="ECO:0000256" key="4">
    <source>
        <dbReference type="SAM" id="Phobius"/>
    </source>
</evidence>